<dbReference type="InterPro" id="IPR036388">
    <property type="entry name" value="WH-like_DNA-bd_sf"/>
</dbReference>
<organism evidence="1 2">
    <name type="scientific">Kingdonia uniflora</name>
    <dbReference type="NCBI Taxonomy" id="39325"/>
    <lineage>
        <taxon>Eukaryota</taxon>
        <taxon>Viridiplantae</taxon>
        <taxon>Streptophyta</taxon>
        <taxon>Embryophyta</taxon>
        <taxon>Tracheophyta</taxon>
        <taxon>Spermatophyta</taxon>
        <taxon>Magnoliopsida</taxon>
        <taxon>Ranunculales</taxon>
        <taxon>Circaeasteraceae</taxon>
        <taxon>Kingdonia</taxon>
    </lineage>
</organism>
<dbReference type="Gene3D" id="1.10.10.10">
    <property type="entry name" value="Winged helix-like DNA-binding domain superfamily/Winged helix DNA-binding domain"/>
    <property type="match status" value="1"/>
</dbReference>
<dbReference type="InterPro" id="IPR016024">
    <property type="entry name" value="ARM-type_fold"/>
</dbReference>
<gene>
    <name evidence="1" type="ORF">GIB67_025400</name>
</gene>
<dbReference type="InterPro" id="IPR042197">
    <property type="entry name" value="Apaf_helical"/>
</dbReference>
<proteinExistence type="predicted"/>
<dbReference type="InterPro" id="IPR011989">
    <property type="entry name" value="ARM-like"/>
</dbReference>
<name>A0A7J7NC05_9MAGN</name>
<reference evidence="1 2" key="1">
    <citation type="journal article" date="2020" name="IScience">
        <title>Genome Sequencing of the Endangered Kingdonia uniflora (Circaeasteraceae, Ranunculales) Reveals Potential Mechanisms of Evolutionary Specialization.</title>
        <authorList>
            <person name="Sun Y."/>
            <person name="Deng T."/>
            <person name="Zhang A."/>
            <person name="Moore M.J."/>
            <person name="Landis J.B."/>
            <person name="Lin N."/>
            <person name="Zhang H."/>
            <person name="Zhang X."/>
            <person name="Huang J."/>
            <person name="Zhang X."/>
            <person name="Sun H."/>
            <person name="Wang H."/>
        </authorList>
    </citation>
    <scope>NUCLEOTIDE SEQUENCE [LARGE SCALE GENOMIC DNA]</scope>
    <source>
        <strain evidence="1">TB1705</strain>
        <tissue evidence="1">Leaf</tissue>
    </source>
</reference>
<dbReference type="Proteomes" id="UP000541444">
    <property type="component" value="Unassembled WGS sequence"/>
</dbReference>
<keyword evidence="2" id="KW-1185">Reference proteome</keyword>
<evidence type="ECO:0008006" key="3">
    <source>
        <dbReference type="Google" id="ProtNLM"/>
    </source>
</evidence>
<dbReference type="PANTHER" id="PTHR19851:SF7">
    <property type="entry name" value="F-BOX DOMAIN-CONTAINING PROTEIN"/>
    <property type="match status" value="1"/>
</dbReference>
<dbReference type="OrthoDB" id="1357022at2759"/>
<dbReference type="Gene3D" id="1.25.10.10">
    <property type="entry name" value="Leucine-rich Repeat Variant"/>
    <property type="match status" value="2"/>
</dbReference>
<evidence type="ECO:0000313" key="1">
    <source>
        <dbReference type="EMBL" id="KAF6164574.1"/>
    </source>
</evidence>
<protein>
    <recommendedName>
        <fullName evidence="3">ARM repeat superfamily protein</fullName>
    </recommendedName>
</protein>
<dbReference type="PANTHER" id="PTHR19851">
    <property type="entry name" value="OS02G0203500 PROTEIN"/>
    <property type="match status" value="1"/>
</dbReference>
<sequence length="702" mass="77992">MLHVLFQNVAESLLERCGHHPLTVAVMGKALRKETRVEKWEKAISNLSTYATCAPGPISYVNEKETENTLTIFGSFEFSLEDMLEDSRRLFIALAVLSWADSIPEACLEAIWLGLGKENLFPLIVCKLVEGSLLIKSDSYPMYQVHDMVSLYLDSKTNDSVEALLSKSTAEDAASVAPWLFIFGKESVQITAEQIMKSSLNVLQEKRAIITLEAIVQALMASKSISELEASRASFSRILGLRITDLISIGSTDLILASARAITNIFNKYDYCEYVSSLENVGGIEKLSGLLENCEDPMIQTNISTILAKLAEYGSPETVDKALESIPIDKLADLLTPNTEEWHESVFTVFMSMTKAGKSKATEKMFAYGVDKNLVRLLENGSEVAQYHAMVTLKVFYEFGGPLAHRSLRLGTLTLLPWQARMGLERFVLPEKNVPLSPKPQTFEDLIHNILEKDQKQVLEGMQDLILIVEKAGEPRIRDMIIQSPLMERLSDFLQHGNPEYNSMRSQSAFVLMKLACSGGKPCIQKILEYEIVPELVKMMQCNVVELQDSAYTALHQMLFGEGGSLVLNRIHQTGLIERILHSVESKSIKTREVCINFILDLVQLGNKACIENMFTLQVVEKLAKLEKNSGGSGDMVIGFLKGMDKCKHLSAAERRVMKQQVVRKVRAALKGHKHEALMIASIEACVVEGSGGGSSSGKKRK</sequence>
<dbReference type="Gene3D" id="1.10.8.430">
    <property type="entry name" value="Helical domain of apoptotic protease-activating factors"/>
    <property type="match status" value="1"/>
</dbReference>
<comment type="caution">
    <text evidence="1">The sequence shown here is derived from an EMBL/GenBank/DDBJ whole genome shotgun (WGS) entry which is preliminary data.</text>
</comment>
<dbReference type="AlphaFoldDB" id="A0A7J7NC05"/>
<evidence type="ECO:0000313" key="2">
    <source>
        <dbReference type="Proteomes" id="UP000541444"/>
    </source>
</evidence>
<dbReference type="EMBL" id="JACGCM010000926">
    <property type="protein sequence ID" value="KAF6164574.1"/>
    <property type="molecule type" value="Genomic_DNA"/>
</dbReference>
<accession>A0A7J7NC05</accession>
<dbReference type="SUPFAM" id="SSF48371">
    <property type="entry name" value="ARM repeat"/>
    <property type="match status" value="1"/>
</dbReference>